<organism evidence="1">
    <name type="scientific">Desulfofervidus auxilii</name>
    <dbReference type="NCBI Taxonomy" id="1621989"/>
    <lineage>
        <taxon>Bacteria</taxon>
        <taxon>Pseudomonadati</taxon>
        <taxon>Thermodesulfobacteriota</taxon>
        <taxon>Candidatus Desulfofervidia</taxon>
        <taxon>Candidatus Desulfofervidales</taxon>
        <taxon>Candidatus Desulfofervidaceae</taxon>
        <taxon>Candidatus Desulfofervidus</taxon>
    </lineage>
</organism>
<protein>
    <recommendedName>
        <fullName evidence="2">DUF481 domain-containing protein</fullName>
    </recommendedName>
</protein>
<name>A0A7C0U2B7_DESA2</name>
<dbReference type="EMBL" id="DRBS01000168">
    <property type="protein sequence ID" value="HDD44076.1"/>
    <property type="molecule type" value="Genomic_DNA"/>
</dbReference>
<accession>A0A7C0U2B7</accession>
<reference evidence="1" key="1">
    <citation type="journal article" date="2020" name="mSystems">
        <title>Genome- and Community-Level Interaction Insights into Carbon Utilization and Element Cycling Functions of Hydrothermarchaeota in Hydrothermal Sediment.</title>
        <authorList>
            <person name="Zhou Z."/>
            <person name="Liu Y."/>
            <person name="Xu W."/>
            <person name="Pan J."/>
            <person name="Luo Z.H."/>
            <person name="Li M."/>
        </authorList>
    </citation>
    <scope>NUCLEOTIDE SEQUENCE [LARGE SCALE GENOMIC DNA]</scope>
    <source>
        <strain evidence="1">HyVt-233</strain>
    </source>
</reference>
<sequence>MEGHTGIFAINYLFSKKLNFSISSAYTDSKAHMERIELDGPTAATQIDNGTNGFSRDYNYDFSEVQQYSDLHIRELDLACSISYQINKHFSLNVEYNYLYYGDAKPYLYDGTGRAHIGIFTLSYWQ</sequence>
<gene>
    <name evidence="1" type="ORF">ENG63_04345</name>
</gene>
<evidence type="ECO:0008006" key="2">
    <source>
        <dbReference type="Google" id="ProtNLM"/>
    </source>
</evidence>
<comment type="caution">
    <text evidence="1">The sequence shown here is derived from an EMBL/GenBank/DDBJ whole genome shotgun (WGS) entry which is preliminary data.</text>
</comment>
<dbReference type="AlphaFoldDB" id="A0A7C0U2B7"/>
<proteinExistence type="predicted"/>
<evidence type="ECO:0000313" key="1">
    <source>
        <dbReference type="EMBL" id="HDD44076.1"/>
    </source>
</evidence>
<dbReference type="Proteomes" id="UP000886289">
    <property type="component" value="Unassembled WGS sequence"/>
</dbReference>